<dbReference type="Pfam" id="PF04390">
    <property type="entry name" value="LptE"/>
    <property type="match status" value="1"/>
</dbReference>
<gene>
    <name evidence="2" type="ORF">MNBD_BACTEROID07-1540</name>
</gene>
<dbReference type="AlphaFoldDB" id="A0A3B0UUR9"/>
<dbReference type="EMBL" id="UOET01000318">
    <property type="protein sequence ID" value="VAW29077.1"/>
    <property type="molecule type" value="Genomic_DNA"/>
</dbReference>
<organism evidence="2">
    <name type="scientific">hydrothermal vent metagenome</name>
    <dbReference type="NCBI Taxonomy" id="652676"/>
    <lineage>
        <taxon>unclassified sequences</taxon>
        <taxon>metagenomes</taxon>
        <taxon>ecological metagenomes</taxon>
    </lineage>
</organism>
<proteinExistence type="predicted"/>
<name>A0A3B0UUR9_9ZZZZ</name>
<keyword evidence="1" id="KW-0812">Transmembrane</keyword>
<evidence type="ECO:0000313" key="2">
    <source>
        <dbReference type="EMBL" id="VAW29077.1"/>
    </source>
</evidence>
<dbReference type="InterPro" id="IPR007485">
    <property type="entry name" value="LPS_assembly_LptE"/>
</dbReference>
<dbReference type="GO" id="GO:0043165">
    <property type="term" value="P:Gram-negative-bacterium-type cell outer membrane assembly"/>
    <property type="evidence" value="ECO:0007669"/>
    <property type="project" value="InterPro"/>
</dbReference>
<evidence type="ECO:0000256" key="1">
    <source>
        <dbReference type="SAM" id="Phobius"/>
    </source>
</evidence>
<keyword evidence="1" id="KW-0472">Membrane</keyword>
<accession>A0A3B0UUR9</accession>
<keyword evidence="1" id="KW-1133">Transmembrane helix</keyword>
<feature type="transmembrane region" description="Helical" evidence="1">
    <location>
        <begin position="21"/>
        <end position="42"/>
    </location>
</feature>
<protein>
    <submittedName>
        <fullName evidence="2">Uncharacterized protein</fullName>
    </submittedName>
</protein>
<sequence length="185" mass="20762">MTNIFNISSAKNCFKDRKNSFLAITFFLFSSIFFTSCGVYSFTGASVPAGAKTMSIQYFTNKAKIVEPTLSAVFTNALRDRFTSQTNLEMVEKNGDIAIEGEITDYSTKPVAIQANQTAALNRLTITVNVRFSSRLEPAKDFETSFTQYVDYPSTDNYNSIKNDLIKKIVNDLTDNIFNKALVNW</sequence>
<dbReference type="GO" id="GO:0019867">
    <property type="term" value="C:outer membrane"/>
    <property type="evidence" value="ECO:0007669"/>
    <property type="project" value="InterPro"/>
</dbReference>
<reference evidence="2" key="1">
    <citation type="submission" date="2018-06" db="EMBL/GenBank/DDBJ databases">
        <authorList>
            <person name="Zhirakovskaya E."/>
        </authorList>
    </citation>
    <scope>NUCLEOTIDE SEQUENCE</scope>
</reference>